<dbReference type="EMBL" id="JAMZMK010002863">
    <property type="protein sequence ID" value="KAI7754651.1"/>
    <property type="molecule type" value="Genomic_DNA"/>
</dbReference>
<evidence type="ECO:0000256" key="1">
    <source>
        <dbReference type="SAM" id="Phobius"/>
    </source>
</evidence>
<protein>
    <submittedName>
        <fullName evidence="2">Uncharacterized protein</fullName>
    </submittedName>
</protein>
<dbReference type="Proteomes" id="UP001206925">
    <property type="component" value="Unassembled WGS sequence"/>
</dbReference>
<feature type="transmembrane region" description="Helical" evidence="1">
    <location>
        <begin position="39"/>
        <end position="63"/>
    </location>
</feature>
<keyword evidence="1" id="KW-0472">Membrane</keyword>
<gene>
    <name evidence="2" type="ORF">M8C21_030930</name>
</gene>
<keyword evidence="3" id="KW-1185">Reference proteome</keyword>
<dbReference type="AlphaFoldDB" id="A0AAD5D5J1"/>
<proteinExistence type="predicted"/>
<sequence>MKGSSLQSPFSCCATDRLPVVWPSLFAINSDAVNCSAQLLYAVQVVVWMAVKTYFLCALVIGLDA</sequence>
<name>A0AAD5D5J1_AMBAR</name>
<accession>A0AAD5D5J1</accession>
<keyword evidence="1" id="KW-1133">Transmembrane helix</keyword>
<comment type="caution">
    <text evidence="2">The sequence shown here is derived from an EMBL/GenBank/DDBJ whole genome shotgun (WGS) entry which is preliminary data.</text>
</comment>
<keyword evidence="1" id="KW-0812">Transmembrane</keyword>
<evidence type="ECO:0000313" key="3">
    <source>
        <dbReference type="Proteomes" id="UP001206925"/>
    </source>
</evidence>
<organism evidence="2 3">
    <name type="scientific">Ambrosia artemisiifolia</name>
    <name type="common">Common ragweed</name>
    <dbReference type="NCBI Taxonomy" id="4212"/>
    <lineage>
        <taxon>Eukaryota</taxon>
        <taxon>Viridiplantae</taxon>
        <taxon>Streptophyta</taxon>
        <taxon>Embryophyta</taxon>
        <taxon>Tracheophyta</taxon>
        <taxon>Spermatophyta</taxon>
        <taxon>Magnoliopsida</taxon>
        <taxon>eudicotyledons</taxon>
        <taxon>Gunneridae</taxon>
        <taxon>Pentapetalae</taxon>
        <taxon>asterids</taxon>
        <taxon>campanulids</taxon>
        <taxon>Asterales</taxon>
        <taxon>Asteraceae</taxon>
        <taxon>Asteroideae</taxon>
        <taxon>Heliantheae alliance</taxon>
        <taxon>Heliantheae</taxon>
        <taxon>Ambrosia</taxon>
    </lineage>
</organism>
<evidence type="ECO:0000313" key="2">
    <source>
        <dbReference type="EMBL" id="KAI7754651.1"/>
    </source>
</evidence>
<reference evidence="2" key="1">
    <citation type="submission" date="2022-06" db="EMBL/GenBank/DDBJ databases">
        <title>Uncovering the hologenomic basis of an extraordinary plant invasion.</title>
        <authorList>
            <person name="Bieker V.C."/>
            <person name="Martin M.D."/>
            <person name="Gilbert T."/>
            <person name="Hodgins K."/>
            <person name="Battlay P."/>
            <person name="Petersen B."/>
            <person name="Wilson J."/>
        </authorList>
    </citation>
    <scope>NUCLEOTIDE SEQUENCE</scope>
    <source>
        <strain evidence="2">AA19_3_7</strain>
        <tissue evidence="2">Leaf</tissue>
    </source>
</reference>